<name>A0A0A9F7H0_ARUDO</name>
<reference evidence="2" key="1">
    <citation type="submission" date="2014-09" db="EMBL/GenBank/DDBJ databases">
        <authorList>
            <person name="Magalhaes I.L.F."/>
            <person name="Oliveira U."/>
            <person name="Santos F.R."/>
            <person name="Vidigal T.H.D.A."/>
            <person name="Brescovit A.D."/>
            <person name="Santos A.J."/>
        </authorList>
    </citation>
    <scope>NUCLEOTIDE SEQUENCE</scope>
    <source>
        <tissue evidence="2">Shoot tissue taken approximately 20 cm above the soil surface</tissue>
    </source>
</reference>
<dbReference type="AlphaFoldDB" id="A0A0A9F7H0"/>
<evidence type="ECO:0000313" key="2">
    <source>
        <dbReference type="EMBL" id="JAE08302.1"/>
    </source>
</evidence>
<reference evidence="2" key="2">
    <citation type="journal article" date="2015" name="Data Brief">
        <title>Shoot transcriptome of the giant reed, Arundo donax.</title>
        <authorList>
            <person name="Barrero R.A."/>
            <person name="Guerrero F.D."/>
            <person name="Moolhuijzen P."/>
            <person name="Goolsby J.A."/>
            <person name="Tidwell J."/>
            <person name="Bellgard S.E."/>
            <person name="Bellgard M.I."/>
        </authorList>
    </citation>
    <scope>NUCLEOTIDE SEQUENCE</scope>
    <source>
        <tissue evidence="2">Shoot tissue taken approximately 20 cm above the soil surface</tissue>
    </source>
</reference>
<evidence type="ECO:0000256" key="1">
    <source>
        <dbReference type="SAM" id="MobiDB-lite"/>
    </source>
</evidence>
<organism evidence="2">
    <name type="scientific">Arundo donax</name>
    <name type="common">Giant reed</name>
    <name type="synonym">Donax arundinaceus</name>
    <dbReference type="NCBI Taxonomy" id="35708"/>
    <lineage>
        <taxon>Eukaryota</taxon>
        <taxon>Viridiplantae</taxon>
        <taxon>Streptophyta</taxon>
        <taxon>Embryophyta</taxon>
        <taxon>Tracheophyta</taxon>
        <taxon>Spermatophyta</taxon>
        <taxon>Magnoliopsida</taxon>
        <taxon>Liliopsida</taxon>
        <taxon>Poales</taxon>
        <taxon>Poaceae</taxon>
        <taxon>PACMAD clade</taxon>
        <taxon>Arundinoideae</taxon>
        <taxon>Arundineae</taxon>
        <taxon>Arundo</taxon>
    </lineage>
</organism>
<feature type="region of interest" description="Disordered" evidence="1">
    <location>
        <begin position="1"/>
        <end position="34"/>
    </location>
</feature>
<protein>
    <submittedName>
        <fullName evidence="2">Uncharacterized protein</fullName>
    </submittedName>
</protein>
<sequence length="52" mass="5592">MKIDRLAPFPHHRGRGLAGPAPHPPLLEGAREGDGAAHAVLSFVQSSDRQRN</sequence>
<proteinExistence type="predicted"/>
<accession>A0A0A9F7H0</accession>
<dbReference type="EMBL" id="GBRH01189594">
    <property type="protein sequence ID" value="JAE08302.1"/>
    <property type="molecule type" value="Transcribed_RNA"/>
</dbReference>